<sequence>MFVPVVSVICICFNHEAFVEYAINSVLNQTYKNIELIVVDNGSSDNSYTIIQEIIQKNPAIKFLRFSETVSNTKAFNTAFKQSLGTYLIDLSADDVLLEDCIENQVDFLAQQPDNVGLIFGNAYHINKNGTRVKPYFEVDERDKVTDFLLHKTNYLRLLSTGVIMCSVASMFTRKHFEILKGYNEELFFEDLDYWLRLSKVFEIKFLDVFLVEKRFLQNSLGNQFHKNDEFSRKINKSLRQIYKESMVRNTSKVEHKALLNRIHYSMDQSLKNKQLVDFVKLSLIEIRCRYYLLK</sequence>
<dbReference type="AlphaFoldDB" id="A0A3P1B787"/>
<dbReference type="InterPro" id="IPR029044">
    <property type="entry name" value="Nucleotide-diphossugar_trans"/>
</dbReference>
<keyword evidence="3" id="KW-1185">Reference proteome</keyword>
<evidence type="ECO:0000259" key="1">
    <source>
        <dbReference type="Pfam" id="PF00535"/>
    </source>
</evidence>
<evidence type="ECO:0000313" key="2">
    <source>
        <dbReference type="EMBL" id="RRA96443.1"/>
    </source>
</evidence>
<gene>
    <name evidence="2" type="ORF">EG242_02275</name>
</gene>
<dbReference type="PANTHER" id="PTHR22916">
    <property type="entry name" value="GLYCOSYLTRANSFERASE"/>
    <property type="match status" value="1"/>
</dbReference>
<keyword evidence="2" id="KW-0808">Transferase</keyword>
<name>A0A3P1B787_9FLAO</name>
<dbReference type="Proteomes" id="UP000268372">
    <property type="component" value="Unassembled WGS sequence"/>
</dbReference>
<protein>
    <submittedName>
        <fullName evidence="2">Glycosyltransferase</fullName>
    </submittedName>
</protein>
<reference evidence="2 3" key="1">
    <citation type="submission" date="2018-11" db="EMBL/GenBank/DDBJ databases">
        <title>Flavobacterium sp. nov., YIM 102796 draft genome.</title>
        <authorList>
            <person name="Li G."/>
            <person name="Jiang Y."/>
        </authorList>
    </citation>
    <scope>NUCLEOTIDE SEQUENCE [LARGE SCALE GENOMIC DNA]</scope>
    <source>
        <strain evidence="2 3">YIM 102796</strain>
    </source>
</reference>
<dbReference type="Gene3D" id="3.90.550.10">
    <property type="entry name" value="Spore Coat Polysaccharide Biosynthesis Protein SpsA, Chain A"/>
    <property type="match status" value="1"/>
</dbReference>
<dbReference type="Pfam" id="PF00535">
    <property type="entry name" value="Glycos_transf_2"/>
    <property type="match status" value="1"/>
</dbReference>
<feature type="domain" description="Glycosyltransferase 2-like" evidence="1">
    <location>
        <begin position="7"/>
        <end position="177"/>
    </location>
</feature>
<comment type="caution">
    <text evidence="2">The sequence shown here is derived from an EMBL/GenBank/DDBJ whole genome shotgun (WGS) entry which is preliminary data.</text>
</comment>
<evidence type="ECO:0000313" key="3">
    <source>
        <dbReference type="Proteomes" id="UP000268372"/>
    </source>
</evidence>
<dbReference type="OrthoDB" id="396512at2"/>
<proteinExistence type="predicted"/>
<dbReference type="PANTHER" id="PTHR22916:SF3">
    <property type="entry name" value="UDP-GLCNAC:BETAGAL BETA-1,3-N-ACETYLGLUCOSAMINYLTRANSFERASE-LIKE PROTEIN 1"/>
    <property type="match status" value="1"/>
</dbReference>
<dbReference type="GO" id="GO:0016758">
    <property type="term" value="F:hexosyltransferase activity"/>
    <property type="evidence" value="ECO:0007669"/>
    <property type="project" value="UniProtKB-ARBA"/>
</dbReference>
<accession>A0A3P1B787</accession>
<organism evidence="2 3">
    <name type="scientific">Paenimyroides viscosum</name>
    <dbReference type="NCBI Taxonomy" id="2488729"/>
    <lineage>
        <taxon>Bacteria</taxon>
        <taxon>Pseudomonadati</taxon>
        <taxon>Bacteroidota</taxon>
        <taxon>Flavobacteriia</taxon>
        <taxon>Flavobacteriales</taxon>
        <taxon>Flavobacteriaceae</taxon>
        <taxon>Paenimyroides</taxon>
    </lineage>
</organism>
<dbReference type="SUPFAM" id="SSF53448">
    <property type="entry name" value="Nucleotide-diphospho-sugar transferases"/>
    <property type="match status" value="1"/>
</dbReference>
<dbReference type="RefSeq" id="WP_124898299.1">
    <property type="nucleotide sequence ID" value="NZ_RQTJ01000003.1"/>
</dbReference>
<dbReference type="InterPro" id="IPR001173">
    <property type="entry name" value="Glyco_trans_2-like"/>
</dbReference>
<dbReference type="EMBL" id="RQTJ01000003">
    <property type="protein sequence ID" value="RRA96443.1"/>
    <property type="molecule type" value="Genomic_DNA"/>
</dbReference>